<dbReference type="EMBL" id="JAOB01000090">
    <property type="protein sequence ID" value="EUA08990.1"/>
    <property type="molecule type" value="Genomic_DNA"/>
</dbReference>
<proteinExistence type="predicted"/>
<gene>
    <name evidence="2" type="ORF">I553_10047</name>
</gene>
<sequence length="43" mass="4236">MSSPTARRTGPSILLASQPARTSSAGSVFNPETSAQVIGSCGG</sequence>
<dbReference type="PATRIC" id="fig|1299334.3.peg.9536"/>
<organism evidence="2">
    <name type="scientific">Mycobacterium xenopi 4042</name>
    <dbReference type="NCBI Taxonomy" id="1299334"/>
    <lineage>
        <taxon>Bacteria</taxon>
        <taxon>Bacillati</taxon>
        <taxon>Actinomycetota</taxon>
        <taxon>Actinomycetes</taxon>
        <taxon>Mycobacteriales</taxon>
        <taxon>Mycobacteriaceae</taxon>
        <taxon>Mycobacterium</taxon>
    </lineage>
</organism>
<evidence type="ECO:0000313" key="2">
    <source>
        <dbReference type="EMBL" id="EUA08990.1"/>
    </source>
</evidence>
<feature type="region of interest" description="Disordered" evidence="1">
    <location>
        <begin position="1"/>
        <end position="43"/>
    </location>
</feature>
<evidence type="ECO:0000256" key="1">
    <source>
        <dbReference type="SAM" id="MobiDB-lite"/>
    </source>
</evidence>
<feature type="compositionally biased region" description="Polar residues" evidence="1">
    <location>
        <begin position="19"/>
        <end position="37"/>
    </location>
</feature>
<protein>
    <submittedName>
        <fullName evidence="2">Uncharacterized protein</fullName>
    </submittedName>
</protein>
<comment type="caution">
    <text evidence="2">The sequence shown here is derived from an EMBL/GenBank/DDBJ whole genome shotgun (WGS) entry which is preliminary data.</text>
</comment>
<accession>X7YRF2</accession>
<dbReference type="AlphaFoldDB" id="X7YRF2"/>
<reference evidence="2" key="1">
    <citation type="submission" date="2014-01" db="EMBL/GenBank/DDBJ databases">
        <authorList>
            <person name="Brown-Elliot B."/>
            <person name="Wallace R."/>
            <person name="Lenaerts A."/>
            <person name="Ordway D."/>
            <person name="DeGroote M.A."/>
            <person name="Parker T."/>
            <person name="Sizemore C."/>
            <person name="Tallon L.J."/>
            <person name="Sadzewicz L.K."/>
            <person name="Sengamalay N."/>
            <person name="Fraser C.M."/>
            <person name="Hine E."/>
            <person name="Shefchek K.A."/>
            <person name="Das S.P."/>
            <person name="Tettelin H."/>
        </authorList>
    </citation>
    <scope>NUCLEOTIDE SEQUENCE [LARGE SCALE GENOMIC DNA]</scope>
    <source>
        <strain evidence="2">4042</strain>
    </source>
</reference>
<name>X7YRF2_MYCXE</name>